<dbReference type="InterPro" id="IPR034035">
    <property type="entry name" value="Astacin-like_dom"/>
</dbReference>
<keyword evidence="5 14" id="KW-0479">Metal-binding</keyword>
<dbReference type="Pfam" id="PF01400">
    <property type="entry name" value="Astacin"/>
    <property type="match status" value="1"/>
</dbReference>
<dbReference type="GO" id="GO:0018996">
    <property type="term" value="P:molting cycle, collagen and cuticulin-based cuticle"/>
    <property type="evidence" value="ECO:0007669"/>
    <property type="project" value="InterPro"/>
</dbReference>
<dbReference type="PROSITE" id="PS01186">
    <property type="entry name" value="EGF_2"/>
    <property type="match status" value="1"/>
</dbReference>
<reference evidence="20" key="1">
    <citation type="submission" date="2022-11" db="UniProtKB">
        <authorList>
            <consortium name="WormBaseParasite"/>
        </authorList>
    </citation>
    <scope>IDENTIFICATION</scope>
</reference>
<evidence type="ECO:0000256" key="6">
    <source>
        <dbReference type="ARBA" id="ARBA00022729"/>
    </source>
</evidence>
<dbReference type="InterPro" id="IPR017050">
    <property type="entry name" value="Metallopeptidase_nem"/>
</dbReference>
<dbReference type="PROSITE" id="PS00022">
    <property type="entry name" value="EGF_1"/>
    <property type="match status" value="1"/>
</dbReference>
<comment type="cofactor">
    <cofactor evidence="14 15">
        <name>Zn(2+)</name>
        <dbReference type="ChEBI" id="CHEBI:29105"/>
    </cofactor>
    <text evidence="14 15">Binds 1 zinc ion per subunit.</text>
</comment>
<feature type="binding site" evidence="14">
    <location>
        <position position="219"/>
    </location>
    <ligand>
        <name>Zn(2+)</name>
        <dbReference type="ChEBI" id="CHEBI:29105"/>
        <note>catalytic</note>
    </ligand>
</feature>
<proteinExistence type="predicted"/>
<dbReference type="GO" id="GO:0004222">
    <property type="term" value="F:metalloendopeptidase activity"/>
    <property type="evidence" value="ECO:0007669"/>
    <property type="project" value="UniProtKB-UniRule"/>
</dbReference>
<evidence type="ECO:0000256" key="8">
    <source>
        <dbReference type="ARBA" id="ARBA00022833"/>
    </source>
</evidence>
<comment type="subcellular location">
    <subcellularLocation>
        <location evidence="1 12">Secreted</location>
    </subcellularLocation>
</comment>
<keyword evidence="9 14" id="KW-0482">Metalloprotease</keyword>
<evidence type="ECO:0000256" key="12">
    <source>
        <dbReference type="PIRNR" id="PIRNR036365"/>
    </source>
</evidence>
<keyword evidence="19" id="KW-1185">Reference proteome</keyword>
<dbReference type="SUPFAM" id="SSF49854">
    <property type="entry name" value="Spermadhesin, CUB domain"/>
    <property type="match status" value="1"/>
</dbReference>
<evidence type="ECO:0000256" key="15">
    <source>
        <dbReference type="RuleBase" id="RU361183"/>
    </source>
</evidence>
<dbReference type="PANTHER" id="PTHR10127">
    <property type="entry name" value="DISCOIDIN, CUB, EGF, LAMININ , AND ZINC METALLOPROTEASE DOMAIN CONTAINING"/>
    <property type="match status" value="1"/>
</dbReference>
<dbReference type="Proteomes" id="UP000887540">
    <property type="component" value="Unplaced"/>
</dbReference>
<keyword evidence="6 12" id="KW-0732">Signal</keyword>
<feature type="domain" description="CUB" evidence="17">
    <location>
        <begin position="365"/>
        <end position="480"/>
    </location>
</feature>
<keyword evidence="11" id="KW-0325">Glycoprotein</keyword>
<feature type="binding site" evidence="14">
    <location>
        <position position="225"/>
    </location>
    <ligand>
        <name>Zn(2+)</name>
        <dbReference type="ChEBI" id="CHEBI:29105"/>
        <note>catalytic</note>
    </ligand>
</feature>
<evidence type="ECO:0000256" key="14">
    <source>
        <dbReference type="PROSITE-ProRule" id="PRU01211"/>
    </source>
</evidence>
<keyword evidence="7 14" id="KW-0378">Hydrolase</keyword>
<feature type="signal peptide" evidence="12 15">
    <location>
        <begin position="1"/>
        <end position="20"/>
    </location>
</feature>
<dbReference type="CDD" id="cd04280">
    <property type="entry name" value="ZnMc_astacin_like"/>
    <property type="match status" value="1"/>
</dbReference>
<sequence>MNVYIFLLLIVVVVIDVLEASSDDITKQQKSVLKNHKDIARIKEKLGQWKNSVATKLTSSKTNHQKPTVHHLTSKRNTVGNQPITLTELNKDILNFTYQGDIVFTEKQIDSLNTANGKNRRKRQASSSSFSLWTMPIPYYIDTTTVDANTKGLIEQGVAFWQNHTCLRFTELTAPSSPCVQFIKDNGCYSYIGYTGIIQDLSIGVGCEHFGIITHEINHALGVFHEQSRYDRDSYITIDFTNIQPASITNFNEETNTTTTNHNVPYDYGSVMHYGEADFAINPSVPNIYAKEAYQQNTMGQRFKPNFNDLLLINTHYSCLGQCTNTVKCQNSGYQNPANCAECICPEGFGGALCDQRDSGTPNACGTTVQATCEWQILTGTSGNSQNQLYDFPYECWYHIEAPNGTQIELQFQQAGGYCSFGCFYGDVEVKIANFTNSGYRWCCSDDLPNATLYTETNLAIIGTSSRYLEQTFTVSYKIVNCTETTTTTTTTLKPTTKKPTKQPCKCCNCDESESYESESYESESYESESSEGCGRHHRHKCNC</sequence>
<evidence type="ECO:0000313" key="19">
    <source>
        <dbReference type="Proteomes" id="UP000887540"/>
    </source>
</evidence>
<evidence type="ECO:0000256" key="3">
    <source>
        <dbReference type="ARBA" id="ARBA00022536"/>
    </source>
</evidence>
<dbReference type="InterPro" id="IPR035914">
    <property type="entry name" value="Sperma_CUB_dom_sf"/>
</dbReference>
<evidence type="ECO:0000256" key="16">
    <source>
        <dbReference type="SAM" id="MobiDB-lite"/>
    </source>
</evidence>
<dbReference type="InterPro" id="IPR000742">
    <property type="entry name" value="EGF"/>
</dbReference>
<evidence type="ECO:0000256" key="5">
    <source>
        <dbReference type="ARBA" id="ARBA00022723"/>
    </source>
</evidence>
<keyword evidence="10" id="KW-1015">Disulfide bond</keyword>
<feature type="region of interest" description="Disordered" evidence="16">
    <location>
        <begin position="514"/>
        <end position="538"/>
    </location>
</feature>
<keyword evidence="4 14" id="KW-0645">Protease</keyword>
<organism evidence="19 20">
    <name type="scientific">Acrobeloides nanus</name>
    <dbReference type="NCBI Taxonomy" id="290746"/>
    <lineage>
        <taxon>Eukaryota</taxon>
        <taxon>Metazoa</taxon>
        <taxon>Ecdysozoa</taxon>
        <taxon>Nematoda</taxon>
        <taxon>Chromadorea</taxon>
        <taxon>Rhabditida</taxon>
        <taxon>Tylenchina</taxon>
        <taxon>Cephalobomorpha</taxon>
        <taxon>Cephaloboidea</taxon>
        <taxon>Cephalobidae</taxon>
        <taxon>Acrobeloides</taxon>
    </lineage>
</organism>
<dbReference type="InterPro" id="IPR024079">
    <property type="entry name" value="MetalloPept_cat_dom_sf"/>
</dbReference>
<dbReference type="GO" id="GO:0005576">
    <property type="term" value="C:extracellular region"/>
    <property type="evidence" value="ECO:0007669"/>
    <property type="project" value="UniProtKB-SubCell"/>
</dbReference>
<comment type="caution">
    <text evidence="13">Lacks conserved residue(s) required for the propagation of feature annotation.</text>
</comment>
<evidence type="ECO:0000256" key="1">
    <source>
        <dbReference type="ARBA" id="ARBA00004613"/>
    </source>
</evidence>
<evidence type="ECO:0000256" key="13">
    <source>
        <dbReference type="PROSITE-ProRule" id="PRU00059"/>
    </source>
</evidence>
<accession>A0A914EC03</accession>
<dbReference type="GO" id="GO:0008270">
    <property type="term" value="F:zinc ion binding"/>
    <property type="evidence" value="ECO:0007669"/>
    <property type="project" value="UniProtKB-UniRule"/>
</dbReference>
<evidence type="ECO:0000256" key="11">
    <source>
        <dbReference type="ARBA" id="ARBA00023180"/>
    </source>
</evidence>
<dbReference type="WBParaSite" id="ACRNAN_scaffold7126.g30033.t1">
    <property type="protein sequence ID" value="ACRNAN_scaffold7126.g30033.t1"/>
    <property type="gene ID" value="ACRNAN_scaffold7126.g30033"/>
</dbReference>
<dbReference type="AlphaFoldDB" id="A0A914EC03"/>
<dbReference type="InterPro" id="IPR006026">
    <property type="entry name" value="Peptidase_Metallo"/>
</dbReference>
<keyword evidence="2 12" id="KW-0964">Secreted</keyword>
<keyword evidence="3" id="KW-0245">EGF-like domain</keyword>
<feature type="domain" description="Peptidase M12A" evidence="18">
    <location>
        <begin position="124"/>
        <end position="324"/>
    </location>
</feature>
<dbReference type="PROSITE" id="PS51864">
    <property type="entry name" value="ASTACIN"/>
    <property type="match status" value="1"/>
</dbReference>
<dbReference type="PROSITE" id="PS01180">
    <property type="entry name" value="CUB"/>
    <property type="match status" value="1"/>
</dbReference>
<keyword evidence="8 14" id="KW-0862">Zinc</keyword>
<evidence type="ECO:0000259" key="18">
    <source>
        <dbReference type="PROSITE" id="PS51864"/>
    </source>
</evidence>
<dbReference type="InterPro" id="IPR000859">
    <property type="entry name" value="CUB_dom"/>
</dbReference>
<dbReference type="GO" id="GO:0006508">
    <property type="term" value="P:proteolysis"/>
    <property type="evidence" value="ECO:0007669"/>
    <property type="project" value="UniProtKB-KW"/>
</dbReference>
<dbReference type="InterPro" id="IPR001506">
    <property type="entry name" value="Peptidase_M12A"/>
</dbReference>
<feature type="active site" evidence="14">
    <location>
        <position position="216"/>
    </location>
</feature>
<evidence type="ECO:0000259" key="17">
    <source>
        <dbReference type="PROSITE" id="PS01180"/>
    </source>
</evidence>
<dbReference type="PANTHER" id="PTHR10127:SF793">
    <property type="entry name" value="ZINC METALLOPROTEINASE NAS-31"/>
    <property type="match status" value="1"/>
</dbReference>
<protein>
    <recommendedName>
        <fullName evidence="12">Zinc metalloproteinase</fullName>
    </recommendedName>
</protein>
<feature type="binding site" evidence="14">
    <location>
        <position position="215"/>
    </location>
    <ligand>
        <name>Zn(2+)</name>
        <dbReference type="ChEBI" id="CHEBI:29105"/>
        <note>catalytic</note>
    </ligand>
</feature>
<name>A0A914EC03_9BILA</name>
<dbReference type="PIRSF" id="PIRSF036365">
    <property type="entry name" value="Astacin_nematoda"/>
    <property type="match status" value="1"/>
</dbReference>
<dbReference type="PRINTS" id="PR00480">
    <property type="entry name" value="ASTACIN"/>
</dbReference>
<dbReference type="Gene3D" id="3.40.390.10">
    <property type="entry name" value="Collagenase (Catalytic Domain)"/>
    <property type="match status" value="1"/>
</dbReference>
<dbReference type="SMART" id="SM00235">
    <property type="entry name" value="ZnMc"/>
    <property type="match status" value="1"/>
</dbReference>
<dbReference type="SUPFAM" id="SSF55486">
    <property type="entry name" value="Metalloproteases ('zincins'), catalytic domain"/>
    <property type="match status" value="1"/>
</dbReference>
<evidence type="ECO:0000256" key="2">
    <source>
        <dbReference type="ARBA" id="ARBA00022525"/>
    </source>
</evidence>
<feature type="compositionally biased region" description="Acidic residues" evidence="16">
    <location>
        <begin position="514"/>
        <end position="530"/>
    </location>
</feature>
<dbReference type="Gene3D" id="2.60.120.290">
    <property type="entry name" value="Spermadhesin, CUB domain"/>
    <property type="match status" value="1"/>
</dbReference>
<evidence type="ECO:0000256" key="10">
    <source>
        <dbReference type="ARBA" id="ARBA00023157"/>
    </source>
</evidence>
<evidence type="ECO:0000313" key="20">
    <source>
        <dbReference type="WBParaSite" id="ACRNAN_scaffold7126.g30033.t1"/>
    </source>
</evidence>
<evidence type="ECO:0000256" key="9">
    <source>
        <dbReference type="ARBA" id="ARBA00023049"/>
    </source>
</evidence>
<evidence type="ECO:0000256" key="4">
    <source>
        <dbReference type="ARBA" id="ARBA00022670"/>
    </source>
</evidence>
<evidence type="ECO:0000256" key="7">
    <source>
        <dbReference type="ARBA" id="ARBA00022801"/>
    </source>
</evidence>
<feature type="chain" id="PRO_5038163640" description="Zinc metalloproteinase" evidence="12 15">
    <location>
        <begin position="21"/>
        <end position="544"/>
    </location>
</feature>